<evidence type="ECO:0000256" key="9">
    <source>
        <dbReference type="ARBA" id="ARBA00023048"/>
    </source>
</evidence>
<accession>A0AAE7JVU1</accession>
<evidence type="ECO:0000313" key="14">
    <source>
        <dbReference type="EMBL" id="QKJ61430.2"/>
    </source>
</evidence>
<evidence type="ECO:0000256" key="2">
    <source>
        <dbReference type="ARBA" id="ARBA00003197"/>
    </source>
</evidence>
<name>A0AAE7JVU1_SERFO</name>
<evidence type="ECO:0000256" key="6">
    <source>
        <dbReference type="ARBA" id="ARBA00022692"/>
    </source>
</evidence>
<sequence>MMARYEDATQYERDVLTSMGYYWNGNGWQRGFDLSDGNMVVEAWSGNRLPERQKELSNITHLWDQKISDINKPISAFDPEDDDVVPFSNEAKESFRQDSDKAIEFAASKVKDLDNQIKEMQQDIDELNGQLEKGNQTIIEKANLNAIISKLNVSKERLTVLRYEASKRRVQQEYLKRNNEDWFYSRDKPTPWVREQQSLNRKEMGETLEQVKTIQADIDAAKQRLEQLEHEQRQRENEVNRLKDLDLTTEAGLLRTENDARQNEQTAQNALNDANGRINQAANDKAIAENSIRDYEYKAAQAESKRKKHDDLLDNFVKWNTEVDYGKQAWWAEFNGAMDLISNLTRERDTAINQMNAARESANRAANRLEQAKNDKANAENVLNNARKTLADVQTQKQANTKAKQEAETKAEEDRVKDALKTTANFYKEVTEKFGEQSAKIAKELADAAKGKKLRNADEALKAFEKYKDVLNKKFSVKDREAVAKALESVNRDQLARNLAKFSKAFYLTAKGLDGYDLLIEFKKGYNTDNWRPFFLKVETIGAGIAASVLTAFAYSVILGTPIGILGYAIIMTLVGVFVDEKFVGKINNALNI</sequence>
<dbReference type="Gene3D" id="1.10.490.30">
    <property type="entry name" value="Colicin"/>
    <property type="match status" value="1"/>
</dbReference>
<evidence type="ECO:0000256" key="3">
    <source>
        <dbReference type="ARBA" id="ARBA00004370"/>
    </source>
</evidence>
<comment type="similarity">
    <text evidence="4">Belongs to the channel forming colicin family.</text>
</comment>
<dbReference type="GO" id="GO:0050829">
    <property type="term" value="P:defense response to Gram-negative bacterium"/>
    <property type="evidence" value="ECO:0007669"/>
    <property type="project" value="InterPro"/>
</dbReference>
<evidence type="ECO:0000256" key="1">
    <source>
        <dbReference type="ARBA" id="ARBA00002178"/>
    </source>
</evidence>
<evidence type="ECO:0000256" key="7">
    <source>
        <dbReference type="ARBA" id="ARBA00022989"/>
    </source>
</evidence>
<feature type="coiled-coil region" evidence="11">
    <location>
        <begin position="204"/>
        <end position="305"/>
    </location>
</feature>
<feature type="coiled-coil region" evidence="11">
    <location>
        <begin position="341"/>
        <end position="413"/>
    </location>
</feature>
<evidence type="ECO:0000256" key="10">
    <source>
        <dbReference type="ARBA" id="ARBA00023136"/>
    </source>
</evidence>
<comment type="function">
    <text evidence="2">Colicins are polypeptide toxins produced by and active against E.coli and closely related bacteria.</text>
</comment>
<reference evidence="15" key="1">
    <citation type="submission" date="2020-03" db="EMBL/GenBank/DDBJ databases">
        <title>Genome sequences of seven Enterobacteriaceae strains isolated from Canadian wastewater treatment facilities.</title>
        <authorList>
            <person name="Huang H."/>
            <person name="Chmara J.T."/>
            <person name="Duceppe M.-O."/>
        </authorList>
    </citation>
    <scope>NUCLEOTIDE SEQUENCE [LARGE SCALE GENOMIC DNA]</scope>
    <source>
        <strain evidence="15">Biosolid 3</strain>
    </source>
</reference>
<proteinExistence type="inferred from homology"/>
<feature type="domain" description="Channel forming colicins" evidence="13">
    <location>
        <begin position="528"/>
        <end position="539"/>
    </location>
</feature>
<keyword evidence="6 12" id="KW-0812">Transmembrane</keyword>
<keyword evidence="7 12" id="KW-1133">Transmembrane helix</keyword>
<organism evidence="14 15">
    <name type="scientific">Serratia fonticola</name>
    <dbReference type="NCBI Taxonomy" id="47917"/>
    <lineage>
        <taxon>Bacteria</taxon>
        <taxon>Pseudomonadati</taxon>
        <taxon>Pseudomonadota</taxon>
        <taxon>Gammaproteobacteria</taxon>
        <taxon>Enterobacterales</taxon>
        <taxon>Yersiniaceae</taxon>
        <taxon>Serratia</taxon>
    </lineage>
</organism>
<dbReference type="InterPro" id="IPR000293">
    <property type="entry name" value="Channel_colicin_C"/>
</dbReference>
<dbReference type="RefSeq" id="WP_259525394.1">
    <property type="nucleotide sequence ID" value="NZ_CP054160.3"/>
</dbReference>
<dbReference type="EMBL" id="CP054160">
    <property type="protein sequence ID" value="QKJ61430.2"/>
    <property type="molecule type" value="Genomic_DNA"/>
</dbReference>
<dbReference type="PROSITE" id="PS00276">
    <property type="entry name" value="CHANNEL_COLICIN"/>
    <property type="match status" value="1"/>
</dbReference>
<comment type="function">
    <text evidence="1">This colicin is a channel-forming colicin. This class of transmembrane toxins depolarize the cytoplasmic membrane, leading to dissipation of cellular energy.</text>
</comment>
<evidence type="ECO:0000259" key="13">
    <source>
        <dbReference type="PROSITE" id="PS00276"/>
    </source>
</evidence>
<feature type="coiled-coil region" evidence="11">
    <location>
        <begin position="103"/>
        <end position="137"/>
    </location>
</feature>
<dbReference type="GO" id="GO:0016020">
    <property type="term" value="C:membrane"/>
    <property type="evidence" value="ECO:0007669"/>
    <property type="project" value="UniProtKB-SubCell"/>
</dbReference>
<evidence type="ECO:0000256" key="12">
    <source>
        <dbReference type="SAM" id="Phobius"/>
    </source>
</evidence>
<comment type="subcellular location">
    <subcellularLocation>
        <location evidence="3">Membrane</location>
    </subcellularLocation>
</comment>
<keyword evidence="11" id="KW-0175">Coiled coil</keyword>
<gene>
    <name evidence="14" type="ORF">G9399_12775</name>
</gene>
<evidence type="ECO:0000256" key="8">
    <source>
        <dbReference type="ARBA" id="ARBA00023022"/>
    </source>
</evidence>
<evidence type="ECO:0000256" key="5">
    <source>
        <dbReference type="ARBA" id="ARBA00022529"/>
    </source>
</evidence>
<feature type="transmembrane region" description="Helical" evidence="12">
    <location>
        <begin position="553"/>
        <end position="579"/>
    </location>
</feature>
<dbReference type="AlphaFoldDB" id="A0AAE7JVU1"/>
<dbReference type="GO" id="GO:0031640">
    <property type="term" value="P:killing of cells of another organism"/>
    <property type="evidence" value="ECO:0007669"/>
    <property type="project" value="UniProtKB-KW"/>
</dbReference>
<dbReference type="InterPro" id="IPR038283">
    <property type="entry name" value="Channel_colicin_C_sf"/>
</dbReference>
<dbReference type="SUPFAM" id="SSF56837">
    <property type="entry name" value="Colicin"/>
    <property type="match status" value="1"/>
</dbReference>
<dbReference type="Proteomes" id="UP000503464">
    <property type="component" value="Chromosome"/>
</dbReference>
<protein>
    <submittedName>
        <fullName evidence="14">Colicin-like pore-forming protein</fullName>
    </submittedName>
</protein>
<keyword evidence="9" id="KW-0078">Bacteriocin</keyword>
<dbReference type="GO" id="GO:0140911">
    <property type="term" value="F:pore-forming activity"/>
    <property type="evidence" value="ECO:0007669"/>
    <property type="project" value="InterPro"/>
</dbReference>
<evidence type="ECO:0000313" key="15">
    <source>
        <dbReference type="Proteomes" id="UP000503464"/>
    </source>
</evidence>
<dbReference type="PRINTS" id="PR00280">
    <property type="entry name" value="CHANLCOLICIN"/>
</dbReference>
<keyword evidence="8" id="KW-0044">Antibiotic</keyword>
<evidence type="ECO:0000256" key="4">
    <source>
        <dbReference type="ARBA" id="ARBA00007595"/>
    </source>
</evidence>
<evidence type="ECO:0000256" key="11">
    <source>
        <dbReference type="SAM" id="Coils"/>
    </source>
</evidence>
<keyword evidence="10 12" id="KW-0472">Membrane</keyword>
<dbReference type="Pfam" id="PF01024">
    <property type="entry name" value="Colicin"/>
    <property type="match status" value="1"/>
</dbReference>
<keyword evidence="5" id="KW-0929">Antimicrobial</keyword>